<dbReference type="CDD" id="cd06423">
    <property type="entry name" value="CESA_like"/>
    <property type="match status" value="1"/>
</dbReference>
<name>A0A7V4G8S7_9BACT</name>
<comment type="subcellular location">
    <subcellularLocation>
        <location evidence="1">Cell membrane</location>
    </subcellularLocation>
</comment>
<evidence type="ECO:0000256" key="8">
    <source>
        <dbReference type="ARBA" id="ARBA00032978"/>
    </source>
</evidence>
<evidence type="ECO:0000256" key="4">
    <source>
        <dbReference type="ARBA" id="ARBA00022475"/>
    </source>
</evidence>
<evidence type="ECO:0000256" key="1">
    <source>
        <dbReference type="ARBA" id="ARBA00004236"/>
    </source>
</evidence>
<dbReference type="GO" id="GO:0030213">
    <property type="term" value="P:hyaluronan biosynthetic process"/>
    <property type="evidence" value="ECO:0007669"/>
    <property type="project" value="TreeGrafter"/>
</dbReference>
<feature type="transmembrane region" description="Helical" evidence="9">
    <location>
        <begin position="408"/>
        <end position="428"/>
    </location>
</feature>
<dbReference type="PANTHER" id="PTHR22913">
    <property type="entry name" value="HYALURONAN SYNTHASE"/>
    <property type="match status" value="1"/>
</dbReference>
<evidence type="ECO:0000259" key="10">
    <source>
        <dbReference type="Pfam" id="PF00535"/>
    </source>
</evidence>
<comment type="caution">
    <text evidence="11">The sequence shown here is derived from an EMBL/GenBank/DDBJ whole genome shotgun (WGS) entry which is preliminary data.</text>
</comment>
<keyword evidence="6 11" id="KW-0808">Transferase</keyword>
<feature type="transmembrane region" description="Helical" evidence="9">
    <location>
        <begin position="43"/>
        <end position="62"/>
    </location>
</feature>
<protein>
    <recommendedName>
        <fullName evidence="3">N-acetylglucosaminyltransferase</fullName>
    </recommendedName>
    <alternativeName>
        <fullName evidence="8">Nodulation protein C</fullName>
    </alternativeName>
</protein>
<gene>
    <name evidence="11" type="ORF">ENT08_07240</name>
</gene>
<dbReference type="SUPFAM" id="SSF53448">
    <property type="entry name" value="Nucleotide-diphospho-sugar transferases"/>
    <property type="match status" value="1"/>
</dbReference>
<evidence type="ECO:0000256" key="6">
    <source>
        <dbReference type="ARBA" id="ARBA00022679"/>
    </source>
</evidence>
<keyword evidence="9" id="KW-1133">Transmembrane helix</keyword>
<feature type="transmembrane region" description="Helical" evidence="9">
    <location>
        <begin position="82"/>
        <end position="102"/>
    </location>
</feature>
<keyword evidence="5" id="KW-0328">Glycosyltransferase</keyword>
<dbReference type="InterPro" id="IPR029044">
    <property type="entry name" value="Nucleotide-diphossugar_trans"/>
</dbReference>
<comment type="similarity">
    <text evidence="2">Belongs to the NodC/HAS family.</text>
</comment>
<dbReference type="GO" id="GO:0005886">
    <property type="term" value="C:plasma membrane"/>
    <property type="evidence" value="ECO:0007669"/>
    <property type="project" value="UniProtKB-SubCell"/>
</dbReference>
<dbReference type="GO" id="GO:0050501">
    <property type="term" value="F:hyaluronan synthase activity"/>
    <property type="evidence" value="ECO:0007669"/>
    <property type="project" value="TreeGrafter"/>
</dbReference>
<sequence length="469" mass="54028">MVGSLIFCVRSRATMRTITGSLPWNPGEMGSKRESRLQALDQVLKILVPAFLLGCFIAALHFGSFKGYLELVSRESYRTPLMALGALFTLVVLAFQLVRTYFWYRYTPYPLPPGPLPRVTVIIPAYNEGPMVEKAIYSAVASDYPADRLEIIVIDDGSKDDTWTYIDAARRRFPHLIKAIRFPKNRGKKEGLYAGFTQGTGEYFVTMDSDSVIAPDTLKQVLAPMLADPRVGAVAGNVKVYNRCRSLLARMLAVRFVLAFDFLRASQSVYGFVTCTPGALSAYRRSAVMPILEPWLRQTFLGAPATIGEDRALTNFILRQGYYSVYQRTAQVHTTVPETYRGLCKMYLRWDRSNFRESWVQLTYMFKKYRDRDRLMPILDFFVTQLEFPLTYLFLGLLLLSFVTYPVAMIKFFAALGVITLLYMYYYIHQERDAEFIYGILYSYFAFFALYWVQPYAFLTLKNDRWLTR</sequence>
<dbReference type="GO" id="GO:0085029">
    <property type="term" value="P:extracellular matrix assembly"/>
    <property type="evidence" value="ECO:0007669"/>
    <property type="project" value="TreeGrafter"/>
</dbReference>
<organism evidence="11">
    <name type="scientific">Desulfobacca acetoxidans</name>
    <dbReference type="NCBI Taxonomy" id="60893"/>
    <lineage>
        <taxon>Bacteria</taxon>
        <taxon>Pseudomonadati</taxon>
        <taxon>Thermodesulfobacteriota</taxon>
        <taxon>Desulfobaccia</taxon>
        <taxon>Desulfobaccales</taxon>
        <taxon>Desulfobaccaceae</taxon>
        <taxon>Desulfobacca</taxon>
    </lineage>
</organism>
<reference evidence="11" key="1">
    <citation type="journal article" date="2020" name="mSystems">
        <title>Genome- and Community-Level Interaction Insights into Carbon Utilization and Element Cycling Functions of Hydrothermarchaeota in Hydrothermal Sediment.</title>
        <authorList>
            <person name="Zhou Z."/>
            <person name="Liu Y."/>
            <person name="Xu W."/>
            <person name="Pan J."/>
            <person name="Luo Z.H."/>
            <person name="Li M."/>
        </authorList>
    </citation>
    <scope>NUCLEOTIDE SEQUENCE [LARGE SCALE GENOMIC DNA]</scope>
    <source>
        <strain evidence="11">SpSt-548</strain>
    </source>
</reference>
<accession>A0A7V4G8S7</accession>
<evidence type="ECO:0000256" key="7">
    <source>
        <dbReference type="ARBA" id="ARBA00023136"/>
    </source>
</evidence>
<keyword evidence="9" id="KW-0812">Transmembrane</keyword>
<feature type="domain" description="Glycosyltransferase 2-like" evidence="10">
    <location>
        <begin position="120"/>
        <end position="288"/>
    </location>
</feature>
<evidence type="ECO:0000313" key="11">
    <source>
        <dbReference type="EMBL" id="HGS05517.1"/>
    </source>
</evidence>
<evidence type="ECO:0000256" key="9">
    <source>
        <dbReference type="SAM" id="Phobius"/>
    </source>
</evidence>
<evidence type="ECO:0000256" key="3">
    <source>
        <dbReference type="ARBA" id="ARBA00016636"/>
    </source>
</evidence>
<dbReference type="AlphaFoldDB" id="A0A7V4G8S7"/>
<dbReference type="PANTHER" id="PTHR22913:SF12">
    <property type="entry name" value="MANNURONAN SYNTHASE"/>
    <property type="match status" value="1"/>
</dbReference>
<evidence type="ECO:0000256" key="5">
    <source>
        <dbReference type="ARBA" id="ARBA00022676"/>
    </source>
</evidence>
<dbReference type="EMBL" id="DSXI01000424">
    <property type="protein sequence ID" value="HGS05517.1"/>
    <property type="molecule type" value="Genomic_DNA"/>
</dbReference>
<keyword evidence="7 9" id="KW-0472">Membrane</keyword>
<dbReference type="Pfam" id="PF00535">
    <property type="entry name" value="Glycos_transf_2"/>
    <property type="match status" value="1"/>
</dbReference>
<proteinExistence type="inferred from homology"/>
<evidence type="ECO:0000256" key="2">
    <source>
        <dbReference type="ARBA" id="ARBA00006782"/>
    </source>
</evidence>
<dbReference type="InterPro" id="IPR001173">
    <property type="entry name" value="Glyco_trans_2-like"/>
</dbReference>
<dbReference type="Gene3D" id="3.90.550.10">
    <property type="entry name" value="Spore Coat Polysaccharide Biosynthesis Protein SpsA, Chain A"/>
    <property type="match status" value="1"/>
</dbReference>
<feature type="transmembrane region" description="Helical" evidence="9">
    <location>
        <begin position="378"/>
        <end position="402"/>
    </location>
</feature>
<feature type="transmembrane region" description="Helical" evidence="9">
    <location>
        <begin position="435"/>
        <end position="453"/>
    </location>
</feature>
<keyword evidence="4" id="KW-1003">Cell membrane</keyword>